<dbReference type="EMBL" id="BSYO01000012">
    <property type="protein sequence ID" value="GMH12679.1"/>
    <property type="molecule type" value="Genomic_DNA"/>
</dbReference>
<dbReference type="AlphaFoldDB" id="A0AAD3SKY2"/>
<dbReference type="GO" id="GO:0000175">
    <property type="term" value="F:3'-5'-RNA exonuclease activity"/>
    <property type="evidence" value="ECO:0007669"/>
    <property type="project" value="TreeGrafter"/>
</dbReference>
<dbReference type="Gene3D" id="3.60.10.10">
    <property type="entry name" value="Endonuclease/exonuclease/phosphatase"/>
    <property type="match status" value="1"/>
</dbReference>
<keyword evidence="3" id="KW-1185">Reference proteome</keyword>
<sequence>MDESLHALNQEFDYQQQQESLTPDFTYTVSCTTFNILAPIYKRISGESCESEFGESWRNRNENILDRLLQLKSSIICLQEFWVENKELVEMYEKRLGDAGYLTYKLSRTNNRGDGLLTAVHQSKFHILNYRELLFNDIADRVAQILHVELHSYLPHSTNIVKEALIVNTHLIFPHDIQCCFVRLQQVYKILQYIKSYSDKNALQSLPVILCGDLNGSKKGHVYKFLQSQGFVSSYDIAHHYADDTEDCQKWISHRNHRGNVCGVDFIWLLNPQKFQKPLKESFEEALLGNMKNLLQKVFTEADLIPEIIKTKGSCMTYFDFSQALTELGITGHPHGCTSDEDMKYLWECLDSDGDGIADIMQFERSWPLCNSPGHIAGDEEGNRREMDGESKADACGGTIGFVVKKATLFPSEAKRGLWPENYTLSDHAHLIVDFVPLPMNYA</sequence>
<gene>
    <name evidence="2" type="ORF">Nepgr_014520</name>
</gene>
<reference evidence="2" key="1">
    <citation type="submission" date="2023-05" db="EMBL/GenBank/DDBJ databases">
        <title>Nepenthes gracilis genome sequencing.</title>
        <authorList>
            <person name="Fukushima K."/>
        </authorList>
    </citation>
    <scope>NUCLEOTIDE SEQUENCE</scope>
    <source>
        <strain evidence="2">SING2019-196</strain>
    </source>
</reference>
<dbReference type="InterPro" id="IPR050410">
    <property type="entry name" value="CCR4/nocturin_mRNA_transcr"/>
</dbReference>
<dbReference type="InterPro" id="IPR036691">
    <property type="entry name" value="Endo/exonu/phosph_ase_sf"/>
</dbReference>
<proteinExistence type="predicted"/>
<comment type="caution">
    <text evidence="2">The sequence shown here is derived from an EMBL/GenBank/DDBJ whole genome shotgun (WGS) entry which is preliminary data.</text>
</comment>
<dbReference type="Pfam" id="PF03372">
    <property type="entry name" value="Exo_endo_phos"/>
    <property type="match status" value="1"/>
</dbReference>
<dbReference type="PANTHER" id="PTHR12121:SF92">
    <property type="entry name" value="ENDONUCLEASE_EXONUCLEASE_PHOSPHATASE DOMAIN-CONTAINING PROTEIN"/>
    <property type="match status" value="1"/>
</dbReference>
<organism evidence="2 3">
    <name type="scientific">Nepenthes gracilis</name>
    <name type="common">Slender pitcher plant</name>
    <dbReference type="NCBI Taxonomy" id="150966"/>
    <lineage>
        <taxon>Eukaryota</taxon>
        <taxon>Viridiplantae</taxon>
        <taxon>Streptophyta</taxon>
        <taxon>Embryophyta</taxon>
        <taxon>Tracheophyta</taxon>
        <taxon>Spermatophyta</taxon>
        <taxon>Magnoliopsida</taxon>
        <taxon>eudicotyledons</taxon>
        <taxon>Gunneridae</taxon>
        <taxon>Pentapetalae</taxon>
        <taxon>Caryophyllales</taxon>
        <taxon>Nepenthaceae</taxon>
        <taxon>Nepenthes</taxon>
    </lineage>
</organism>
<accession>A0AAD3SKY2</accession>
<dbReference type="PANTHER" id="PTHR12121">
    <property type="entry name" value="CARBON CATABOLITE REPRESSOR PROTEIN 4"/>
    <property type="match status" value="1"/>
</dbReference>
<evidence type="ECO:0000313" key="2">
    <source>
        <dbReference type="EMBL" id="GMH12679.1"/>
    </source>
</evidence>
<protein>
    <recommendedName>
        <fullName evidence="1">Endonuclease/exonuclease/phosphatase domain-containing protein</fullName>
    </recommendedName>
</protein>
<evidence type="ECO:0000259" key="1">
    <source>
        <dbReference type="Pfam" id="PF03372"/>
    </source>
</evidence>
<feature type="domain" description="Endonuclease/exonuclease/phosphatase" evidence="1">
    <location>
        <begin position="35"/>
        <end position="243"/>
    </location>
</feature>
<dbReference type="InterPro" id="IPR005135">
    <property type="entry name" value="Endo/exonuclease/phosphatase"/>
</dbReference>
<dbReference type="SUPFAM" id="SSF56219">
    <property type="entry name" value="DNase I-like"/>
    <property type="match status" value="1"/>
</dbReference>
<dbReference type="Proteomes" id="UP001279734">
    <property type="component" value="Unassembled WGS sequence"/>
</dbReference>
<evidence type="ECO:0000313" key="3">
    <source>
        <dbReference type="Proteomes" id="UP001279734"/>
    </source>
</evidence>
<name>A0AAD3SKY2_NEPGR</name>